<dbReference type="PROSITE" id="PS51186">
    <property type="entry name" value="GNAT"/>
    <property type="match status" value="1"/>
</dbReference>
<organism evidence="2 3">
    <name type="scientific">Hyaloscypha variabilis (strain UAMH 11265 / GT02V1 / F)</name>
    <name type="common">Meliniomyces variabilis</name>
    <dbReference type="NCBI Taxonomy" id="1149755"/>
    <lineage>
        <taxon>Eukaryota</taxon>
        <taxon>Fungi</taxon>
        <taxon>Dikarya</taxon>
        <taxon>Ascomycota</taxon>
        <taxon>Pezizomycotina</taxon>
        <taxon>Leotiomycetes</taxon>
        <taxon>Helotiales</taxon>
        <taxon>Hyaloscyphaceae</taxon>
        <taxon>Hyaloscypha</taxon>
        <taxon>Hyaloscypha variabilis</taxon>
    </lineage>
</organism>
<dbReference type="EMBL" id="KZ613960">
    <property type="protein sequence ID" value="PMD32166.1"/>
    <property type="molecule type" value="Genomic_DNA"/>
</dbReference>
<evidence type="ECO:0000313" key="3">
    <source>
        <dbReference type="Proteomes" id="UP000235786"/>
    </source>
</evidence>
<accession>A0A2J6R0X1</accession>
<reference evidence="2 3" key="1">
    <citation type="submission" date="2016-04" db="EMBL/GenBank/DDBJ databases">
        <title>A degradative enzymes factory behind the ericoid mycorrhizal symbiosis.</title>
        <authorList>
            <consortium name="DOE Joint Genome Institute"/>
            <person name="Martino E."/>
            <person name="Morin E."/>
            <person name="Grelet G."/>
            <person name="Kuo A."/>
            <person name="Kohler A."/>
            <person name="Daghino S."/>
            <person name="Barry K."/>
            <person name="Choi C."/>
            <person name="Cichocki N."/>
            <person name="Clum A."/>
            <person name="Copeland A."/>
            <person name="Hainaut M."/>
            <person name="Haridas S."/>
            <person name="Labutti K."/>
            <person name="Lindquist E."/>
            <person name="Lipzen A."/>
            <person name="Khouja H.-R."/>
            <person name="Murat C."/>
            <person name="Ohm R."/>
            <person name="Olson A."/>
            <person name="Spatafora J."/>
            <person name="Veneault-Fourrey C."/>
            <person name="Henrissat B."/>
            <person name="Grigoriev I."/>
            <person name="Martin F."/>
            <person name="Perotto S."/>
        </authorList>
    </citation>
    <scope>NUCLEOTIDE SEQUENCE [LARGE SCALE GENOMIC DNA]</scope>
    <source>
        <strain evidence="2 3">F</strain>
    </source>
</reference>
<keyword evidence="2" id="KW-0808">Transferase</keyword>
<name>A0A2J6R0X1_HYAVF</name>
<dbReference type="Gene3D" id="3.40.630.30">
    <property type="match status" value="1"/>
</dbReference>
<dbReference type="InterPro" id="IPR051531">
    <property type="entry name" value="N-acetyltransferase"/>
</dbReference>
<dbReference type="Pfam" id="PF13302">
    <property type="entry name" value="Acetyltransf_3"/>
    <property type="match status" value="1"/>
</dbReference>
<evidence type="ECO:0000313" key="2">
    <source>
        <dbReference type="EMBL" id="PMD32166.1"/>
    </source>
</evidence>
<dbReference type="OrthoDB" id="4072826at2759"/>
<dbReference type="GO" id="GO:0016747">
    <property type="term" value="F:acyltransferase activity, transferring groups other than amino-acyl groups"/>
    <property type="evidence" value="ECO:0007669"/>
    <property type="project" value="InterPro"/>
</dbReference>
<proteinExistence type="predicted"/>
<keyword evidence="3" id="KW-1185">Reference proteome</keyword>
<feature type="domain" description="N-acetyltransferase" evidence="1">
    <location>
        <begin position="11"/>
        <end position="192"/>
    </location>
</feature>
<keyword evidence="2" id="KW-0012">Acyltransferase</keyword>
<dbReference type="Proteomes" id="UP000235786">
    <property type="component" value="Unassembled WGS sequence"/>
</dbReference>
<gene>
    <name evidence="2" type="ORF">L207DRAFT_610180</name>
</gene>
<dbReference type="PANTHER" id="PTHR43792">
    <property type="entry name" value="GNAT FAMILY, PUTATIVE (AFU_ORTHOLOGUE AFUA_3G00765)-RELATED-RELATED"/>
    <property type="match status" value="1"/>
</dbReference>
<dbReference type="PANTHER" id="PTHR43792:SF1">
    <property type="entry name" value="N-ACETYLTRANSFERASE DOMAIN-CONTAINING PROTEIN"/>
    <property type="match status" value="1"/>
</dbReference>
<dbReference type="SUPFAM" id="SSF55729">
    <property type="entry name" value="Acyl-CoA N-acyltransferases (Nat)"/>
    <property type="match status" value="1"/>
</dbReference>
<dbReference type="InterPro" id="IPR016181">
    <property type="entry name" value="Acyl_CoA_acyltransferase"/>
</dbReference>
<evidence type="ECO:0000259" key="1">
    <source>
        <dbReference type="PROSITE" id="PS51186"/>
    </source>
</evidence>
<protein>
    <submittedName>
        <fullName evidence="2">Acyl-CoA N-acyltransferase</fullName>
    </submittedName>
</protein>
<dbReference type="InterPro" id="IPR000182">
    <property type="entry name" value="GNAT_dom"/>
</dbReference>
<dbReference type="AlphaFoldDB" id="A0A2J6R0X1"/>
<sequence>MVDHNMRSSRLDLQPLSLAHLQDFHAIMTDAVGLRFSTRKPFLSIEATKSLLEKWIYSPEKPWLDNHAILLRSSGNEGEESRMIGTVGVVRLPGDAFFDSAEIAYGIHSDFWGKGYASEALGMFVGLYWTAGRDGVDVKNSLVASIDPENKASERVVQKAGFRKREKMKDGYVRGGEGGEVSEQVWWVLERP</sequence>